<evidence type="ECO:0000259" key="8">
    <source>
        <dbReference type="Pfam" id="PF25973"/>
    </source>
</evidence>
<gene>
    <name evidence="10" type="ORF">GCM10008171_30320</name>
</gene>
<dbReference type="GO" id="GO:0046914">
    <property type="term" value="F:transition metal ion binding"/>
    <property type="evidence" value="ECO:0007669"/>
    <property type="project" value="TreeGrafter"/>
</dbReference>
<dbReference type="FunFam" id="2.40.420.20:FF:000006">
    <property type="entry name" value="RND family efflux transporter MFP subunit"/>
    <property type="match status" value="1"/>
</dbReference>
<dbReference type="PANTHER" id="PTHR30097">
    <property type="entry name" value="CATION EFFLUX SYSTEM PROTEIN CUSB"/>
    <property type="match status" value="1"/>
</dbReference>
<comment type="caution">
    <text evidence="10">The sequence shown here is derived from an EMBL/GenBank/DDBJ whole genome shotgun (WGS) entry which is preliminary data.</text>
</comment>
<dbReference type="Gene3D" id="2.40.30.170">
    <property type="match status" value="1"/>
</dbReference>
<evidence type="ECO:0000256" key="6">
    <source>
        <dbReference type="SAM" id="MobiDB-lite"/>
    </source>
</evidence>
<evidence type="ECO:0000313" key="10">
    <source>
        <dbReference type="EMBL" id="GLK77778.1"/>
    </source>
</evidence>
<proteinExistence type="inferred from homology"/>
<dbReference type="InterPro" id="IPR058647">
    <property type="entry name" value="BSH_CzcB-like"/>
</dbReference>
<dbReference type="EMBL" id="BSFK01000016">
    <property type="protein sequence ID" value="GLK77778.1"/>
    <property type="molecule type" value="Genomic_DNA"/>
</dbReference>
<feature type="domain" description="CusB-like beta-barrel" evidence="7">
    <location>
        <begin position="259"/>
        <end position="333"/>
    </location>
</feature>
<feature type="domain" description="CzcB-like C-terminal circularly permuted SH3-like" evidence="9">
    <location>
        <begin position="340"/>
        <end position="400"/>
    </location>
</feature>
<dbReference type="GO" id="GO:0022857">
    <property type="term" value="F:transmembrane transporter activity"/>
    <property type="evidence" value="ECO:0007669"/>
    <property type="project" value="InterPro"/>
</dbReference>
<evidence type="ECO:0008006" key="12">
    <source>
        <dbReference type="Google" id="ProtNLM"/>
    </source>
</evidence>
<accession>A0A9W6JKB3</accession>
<name>A0A9W6JKB3_9HYPH</name>
<dbReference type="NCBIfam" id="NF045680">
    <property type="entry name" value="DiMtlExpIhpB"/>
    <property type="match status" value="1"/>
</dbReference>
<dbReference type="SUPFAM" id="SSF111369">
    <property type="entry name" value="HlyD-like secretion proteins"/>
    <property type="match status" value="1"/>
</dbReference>
<dbReference type="Gene3D" id="2.40.420.20">
    <property type="match status" value="1"/>
</dbReference>
<dbReference type="RefSeq" id="WP_271205617.1">
    <property type="nucleotide sequence ID" value="NZ_BSFK01000016.1"/>
</dbReference>
<dbReference type="GO" id="GO:0016020">
    <property type="term" value="C:membrane"/>
    <property type="evidence" value="ECO:0007669"/>
    <property type="project" value="InterPro"/>
</dbReference>
<keyword evidence="2" id="KW-0813">Transport</keyword>
<comment type="function">
    <text evidence="5">CzcA and CzcB together would act in zinc efflux nearly as effectively as the complete czc efflux system (CzcABC). The CzcB protein is thought to funnel zinc cations to the CzcA transport protein.</text>
</comment>
<feature type="region of interest" description="Disordered" evidence="6">
    <location>
        <begin position="47"/>
        <end position="139"/>
    </location>
</feature>
<dbReference type="Gene3D" id="2.40.50.100">
    <property type="match status" value="1"/>
</dbReference>
<dbReference type="NCBIfam" id="TIGR01730">
    <property type="entry name" value="RND_mfp"/>
    <property type="match status" value="1"/>
</dbReference>
<evidence type="ECO:0000256" key="2">
    <source>
        <dbReference type="ARBA" id="ARBA00022448"/>
    </source>
</evidence>
<dbReference type="AlphaFoldDB" id="A0A9W6JKB3"/>
<dbReference type="Pfam" id="PF25973">
    <property type="entry name" value="BSH_CzcB"/>
    <property type="match status" value="1"/>
</dbReference>
<evidence type="ECO:0000256" key="4">
    <source>
        <dbReference type="ARBA" id="ARBA00043263"/>
    </source>
</evidence>
<evidence type="ECO:0000256" key="5">
    <source>
        <dbReference type="ARBA" id="ARBA00058766"/>
    </source>
</evidence>
<dbReference type="PANTHER" id="PTHR30097:SF4">
    <property type="entry name" value="SLR6042 PROTEIN"/>
    <property type="match status" value="1"/>
</dbReference>
<dbReference type="Pfam" id="PF25975">
    <property type="entry name" value="CzcB_C"/>
    <property type="match status" value="1"/>
</dbReference>
<evidence type="ECO:0000256" key="3">
    <source>
        <dbReference type="ARBA" id="ARBA00022833"/>
    </source>
</evidence>
<sequence length="412" mass="42738">MSRSGLRDAAVLLLGGLVGAGGLYAAQEGPSALPTRALALYAGLTGGDGHAHAEAPKAAAAADDHTDGDGHDHDKPRAAAPKEDGHGESGHDHGAEEDDGLDEEDDDGHGHDAPKAGRAGDDGHGHGDGGEDGHGHSAELPEGVVELSDAKVKAAGVSLAAAGPAALREELQLNGVVQANQEATVQVTPRFPGVVRTLSRRLGDEVRKGDLLAVVESNQSLTAYDLKAPISGVVTERQASLGEYVSEQKPAFVVTDLSTLWVDFSVYRRDLGKVAVGGTVRIDPEDGGEPIEAKISYLSPMGAVDTQSAVARAVIPNDGRFRPGLFATGAVATAEQQAPLAVSLDAIQSLEGREVVFVREGDRFEARDVRLGRRDARVVEVLSGLKTGETYAARNSFVVKAELAKGSASHEH</sequence>
<keyword evidence="4" id="KW-0105">Cadmium resistance</keyword>
<organism evidence="10 11">
    <name type="scientific">Methylopila jiangsuensis</name>
    <dbReference type="NCBI Taxonomy" id="586230"/>
    <lineage>
        <taxon>Bacteria</taxon>
        <taxon>Pseudomonadati</taxon>
        <taxon>Pseudomonadota</taxon>
        <taxon>Alphaproteobacteria</taxon>
        <taxon>Hyphomicrobiales</taxon>
        <taxon>Methylopilaceae</taxon>
        <taxon>Methylopila</taxon>
    </lineage>
</organism>
<dbReference type="InterPro" id="IPR058649">
    <property type="entry name" value="CzcB_C"/>
</dbReference>
<dbReference type="InterPro" id="IPR006143">
    <property type="entry name" value="RND_pump_MFP"/>
</dbReference>
<evidence type="ECO:0000256" key="1">
    <source>
        <dbReference type="ARBA" id="ARBA00009477"/>
    </source>
</evidence>
<reference evidence="10" key="2">
    <citation type="submission" date="2023-01" db="EMBL/GenBank/DDBJ databases">
        <authorList>
            <person name="Sun Q."/>
            <person name="Evtushenko L."/>
        </authorList>
    </citation>
    <scope>NUCLEOTIDE SEQUENCE</scope>
    <source>
        <strain evidence="10">VKM B-2555</strain>
    </source>
</reference>
<feature type="compositionally biased region" description="Basic and acidic residues" evidence="6">
    <location>
        <begin position="108"/>
        <end position="139"/>
    </location>
</feature>
<feature type="domain" description="CzcB-like barrel-sandwich hybrid" evidence="8">
    <location>
        <begin position="184"/>
        <end position="256"/>
    </location>
</feature>
<protein>
    <recommendedName>
        <fullName evidence="12">Efflux RND transporter periplasmic adaptor subunit</fullName>
    </recommendedName>
</protein>
<reference evidence="10" key="1">
    <citation type="journal article" date="2014" name="Int. J. Syst. Evol. Microbiol.">
        <title>Complete genome sequence of Corynebacterium casei LMG S-19264T (=DSM 44701T), isolated from a smear-ripened cheese.</title>
        <authorList>
            <consortium name="US DOE Joint Genome Institute (JGI-PGF)"/>
            <person name="Walter F."/>
            <person name="Albersmeier A."/>
            <person name="Kalinowski J."/>
            <person name="Ruckert C."/>
        </authorList>
    </citation>
    <scope>NUCLEOTIDE SEQUENCE</scope>
    <source>
        <strain evidence="10">VKM B-2555</strain>
    </source>
</reference>
<comment type="similarity">
    <text evidence="1">Belongs to the membrane fusion protein (MFP) (TC 8.A.1) family.</text>
</comment>
<dbReference type="GO" id="GO:0015679">
    <property type="term" value="P:plasma membrane copper ion transport"/>
    <property type="evidence" value="ECO:0007669"/>
    <property type="project" value="TreeGrafter"/>
</dbReference>
<keyword evidence="11" id="KW-1185">Reference proteome</keyword>
<dbReference type="GO" id="GO:0046686">
    <property type="term" value="P:response to cadmium ion"/>
    <property type="evidence" value="ECO:0007669"/>
    <property type="project" value="UniProtKB-KW"/>
</dbReference>
<keyword evidence="3" id="KW-0862">Zinc</keyword>
<dbReference type="InterPro" id="IPR051909">
    <property type="entry name" value="MFP_Cation_Efflux"/>
</dbReference>
<dbReference type="Proteomes" id="UP001143364">
    <property type="component" value="Unassembled WGS sequence"/>
</dbReference>
<evidence type="ECO:0000259" key="7">
    <source>
        <dbReference type="Pfam" id="PF25954"/>
    </source>
</evidence>
<dbReference type="FunFam" id="2.40.30.170:FF:000010">
    <property type="entry name" value="Efflux RND transporter periplasmic adaptor subunit"/>
    <property type="match status" value="1"/>
</dbReference>
<evidence type="ECO:0000259" key="9">
    <source>
        <dbReference type="Pfam" id="PF25975"/>
    </source>
</evidence>
<dbReference type="GO" id="GO:0060003">
    <property type="term" value="P:copper ion export"/>
    <property type="evidence" value="ECO:0007669"/>
    <property type="project" value="TreeGrafter"/>
</dbReference>
<dbReference type="InterPro" id="IPR058792">
    <property type="entry name" value="Beta-barrel_RND_2"/>
</dbReference>
<evidence type="ECO:0000313" key="11">
    <source>
        <dbReference type="Proteomes" id="UP001143364"/>
    </source>
</evidence>
<feature type="compositionally biased region" description="Acidic residues" evidence="6">
    <location>
        <begin position="95"/>
        <end position="107"/>
    </location>
</feature>
<feature type="compositionally biased region" description="Basic and acidic residues" evidence="6">
    <location>
        <begin position="62"/>
        <end position="94"/>
    </location>
</feature>
<dbReference type="Pfam" id="PF25954">
    <property type="entry name" value="Beta-barrel_RND_2"/>
    <property type="match status" value="1"/>
</dbReference>
<dbReference type="GO" id="GO:0030288">
    <property type="term" value="C:outer membrane-bounded periplasmic space"/>
    <property type="evidence" value="ECO:0007669"/>
    <property type="project" value="TreeGrafter"/>
</dbReference>